<dbReference type="AlphaFoldDB" id="A0A117M0A8"/>
<protein>
    <recommendedName>
        <fullName evidence="3">DUF4251 domain-containing protein</fullName>
    </recommendedName>
</protein>
<comment type="caution">
    <text evidence="1">The sequence shown here is derived from an EMBL/GenBank/DDBJ whole genome shotgun (WGS) entry which is preliminary data.</text>
</comment>
<gene>
    <name evidence="1" type="ORF">XD92_0857</name>
</gene>
<evidence type="ECO:0000313" key="1">
    <source>
        <dbReference type="EMBL" id="KUK77259.1"/>
    </source>
</evidence>
<dbReference type="Proteomes" id="UP000053860">
    <property type="component" value="Unassembled WGS sequence"/>
</dbReference>
<dbReference type="EMBL" id="LGGN01000148">
    <property type="protein sequence ID" value="KUK77259.1"/>
    <property type="molecule type" value="Genomic_DNA"/>
</dbReference>
<dbReference type="InterPro" id="IPR025347">
    <property type="entry name" value="DUF4251"/>
</dbReference>
<dbReference type="Pfam" id="PF14059">
    <property type="entry name" value="DUF4251"/>
    <property type="match status" value="1"/>
</dbReference>
<dbReference type="Gene3D" id="2.40.128.410">
    <property type="match status" value="1"/>
</dbReference>
<proteinExistence type="predicted"/>
<reference evidence="2" key="1">
    <citation type="journal article" date="2015" name="MBio">
        <title>Genome-Resolved Metagenomic Analysis Reveals Roles for Candidate Phyla and Other Microbial Community Members in Biogeochemical Transformations in Oil Reservoirs.</title>
        <authorList>
            <person name="Hu P."/>
            <person name="Tom L."/>
            <person name="Singh A."/>
            <person name="Thomas B.C."/>
            <person name="Baker B.J."/>
            <person name="Piceno Y.M."/>
            <person name="Andersen G.L."/>
            <person name="Banfield J.F."/>
        </authorList>
    </citation>
    <scope>NUCLEOTIDE SEQUENCE [LARGE SCALE GENOMIC DNA]</scope>
</reference>
<sequence>MRRFLFYGLTFFLLVTHWGCGSTQSAAEKERLASEVKEALTQSSFRFEATYAYPTGYRSIYLSPYYDVTVSPDTVKAYLPYYGRAYRAPMDPREGGFQFTSTDFTYRYGPGTRKGSWMAHITFFDLDRPVTFSFDIWENGSVRLVVNDFNRQAISFQGDLRFRGEKED</sequence>
<evidence type="ECO:0008006" key="3">
    <source>
        <dbReference type="Google" id="ProtNLM"/>
    </source>
</evidence>
<evidence type="ECO:0000313" key="2">
    <source>
        <dbReference type="Proteomes" id="UP000053860"/>
    </source>
</evidence>
<organism evidence="1 2">
    <name type="scientific">Proteiniphilum acetatigenes</name>
    <dbReference type="NCBI Taxonomy" id="294710"/>
    <lineage>
        <taxon>Bacteria</taxon>
        <taxon>Pseudomonadati</taxon>
        <taxon>Bacteroidota</taxon>
        <taxon>Bacteroidia</taxon>
        <taxon>Bacteroidales</taxon>
        <taxon>Dysgonomonadaceae</taxon>
        <taxon>Proteiniphilum</taxon>
    </lineage>
</organism>
<name>A0A117M0A8_9BACT</name>
<accession>A0A117M0A8</accession>